<dbReference type="InterPro" id="IPR011004">
    <property type="entry name" value="Trimer_LpxA-like_sf"/>
</dbReference>
<gene>
    <name evidence="1" type="ORF">NOR51B_1922</name>
</gene>
<keyword evidence="1" id="KW-0808">Transferase</keyword>
<dbReference type="Gene3D" id="2.160.10.10">
    <property type="entry name" value="Hexapeptide repeat proteins"/>
    <property type="match status" value="1"/>
</dbReference>
<dbReference type="InterPro" id="IPR047324">
    <property type="entry name" value="LbH_gamma_CA-like"/>
</dbReference>
<sequence length="175" mass="18081">MKYALGNKRVVCEGSGHFIAPNAAVIGDVCLKPQSSVWFSAVIRGDDEYIEIGEGSNIQDGAVVHADAGQPCIVGDNVVVGHNAMLHGCDIGAGSLIGINAVVLDGARLGRGCLIAANALVTSGTEIPDGSMVMGSPAKVTRSLSEKQQAMLLEGAKHYVINAAAFSETLEEMDD</sequence>
<dbReference type="AlphaFoldDB" id="B8KXC5"/>
<dbReference type="Pfam" id="PF00132">
    <property type="entry name" value="Hexapep"/>
    <property type="match status" value="1"/>
</dbReference>
<dbReference type="PANTHER" id="PTHR13061:SF29">
    <property type="entry name" value="GAMMA CARBONIC ANHYDRASE-LIKE 1, MITOCHONDRIAL-RELATED"/>
    <property type="match status" value="1"/>
</dbReference>
<dbReference type="eggNOG" id="COG0663">
    <property type="taxonomic scope" value="Bacteria"/>
</dbReference>
<proteinExistence type="predicted"/>
<dbReference type="GO" id="GO:0016740">
    <property type="term" value="F:transferase activity"/>
    <property type="evidence" value="ECO:0007669"/>
    <property type="project" value="UniProtKB-KW"/>
</dbReference>
<dbReference type="STRING" id="565045.NOR51B_1922"/>
<name>B8KXC5_9GAMM</name>
<dbReference type="EMBL" id="DS999411">
    <property type="protein sequence ID" value="EED35974.1"/>
    <property type="molecule type" value="Genomic_DNA"/>
</dbReference>
<organism evidence="1 2">
    <name type="scientific">Luminiphilus syltensis NOR5-1B</name>
    <dbReference type="NCBI Taxonomy" id="565045"/>
    <lineage>
        <taxon>Bacteria</taxon>
        <taxon>Pseudomonadati</taxon>
        <taxon>Pseudomonadota</taxon>
        <taxon>Gammaproteobacteria</taxon>
        <taxon>Cellvibrionales</taxon>
        <taxon>Halieaceae</taxon>
        <taxon>Luminiphilus</taxon>
    </lineage>
</organism>
<evidence type="ECO:0000313" key="1">
    <source>
        <dbReference type="EMBL" id="EED35974.1"/>
    </source>
</evidence>
<evidence type="ECO:0000313" key="2">
    <source>
        <dbReference type="Proteomes" id="UP000004699"/>
    </source>
</evidence>
<dbReference type="PANTHER" id="PTHR13061">
    <property type="entry name" value="DYNACTIN SUBUNIT P25"/>
    <property type="match status" value="1"/>
</dbReference>
<dbReference type="OrthoDB" id="9803036at2"/>
<dbReference type="Proteomes" id="UP000004699">
    <property type="component" value="Unassembled WGS sequence"/>
</dbReference>
<protein>
    <submittedName>
        <fullName evidence="1">Carbonic anhydrases/acetyltransferase, isoleucine patch superfamily</fullName>
    </submittedName>
</protein>
<dbReference type="SUPFAM" id="SSF51161">
    <property type="entry name" value="Trimeric LpxA-like enzymes"/>
    <property type="match status" value="1"/>
</dbReference>
<dbReference type="InterPro" id="IPR050484">
    <property type="entry name" value="Transf_Hexapept/Carb_Anhydrase"/>
</dbReference>
<dbReference type="InterPro" id="IPR001451">
    <property type="entry name" value="Hexapep"/>
</dbReference>
<dbReference type="HOGENOM" id="CLU_064827_4_0_6"/>
<keyword evidence="2" id="KW-1185">Reference proteome</keyword>
<dbReference type="CDD" id="cd04645">
    <property type="entry name" value="LbH_gamma_CA_like"/>
    <property type="match status" value="1"/>
</dbReference>
<reference evidence="2" key="1">
    <citation type="journal article" date="2013" name="BMC Microbiol.">
        <title>Taxonomy and evolution of bacteriochlorophyll a-containing members of the OM60/NOR5 clade of marine gammaproteobacteria: description of Luminiphilus syltensis gen. nov., sp. nov., reclassification of Haliea rubra as Pseudohaliea rubra gen. nov., comb. nov., and emendation of Chromatocurvus halotolerans.</title>
        <authorList>
            <person name="Spring S."/>
            <person name="Riedel T."/>
            <person name="Sproer C."/>
            <person name="Yan S."/>
            <person name="Harder J."/>
            <person name="Fuchs B.M."/>
        </authorList>
    </citation>
    <scope>NUCLEOTIDE SEQUENCE [LARGE SCALE GENOMIC DNA]</scope>
    <source>
        <strain evidence="2">NOR51-B</strain>
    </source>
</reference>
<dbReference type="RefSeq" id="WP_009020718.1">
    <property type="nucleotide sequence ID" value="NZ_DS999411.1"/>
</dbReference>
<accession>B8KXC5</accession>